<dbReference type="SMART" id="SM00248">
    <property type="entry name" value="ANK"/>
    <property type="match status" value="9"/>
</dbReference>
<dbReference type="PANTHER" id="PTHR24173">
    <property type="entry name" value="ANKYRIN REPEAT CONTAINING"/>
    <property type="match status" value="1"/>
</dbReference>
<dbReference type="SUPFAM" id="SSF48403">
    <property type="entry name" value="Ankyrin repeat"/>
    <property type="match status" value="2"/>
</dbReference>
<keyword evidence="1" id="KW-0677">Repeat</keyword>
<evidence type="ECO:0000256" key="2">
    <source>
        <dbReference type="ARBA" id="ARBA00023043"/>
    </source>
</evidence>
<dbReference type="EMBL" id="KI912109">
    <property type="protein sequence ID" value="ETS87763.1"/>
    <property type="molecule type" value="Genomic_DNA"/>
</dbReference>
<dbReference type="PROSITE" id="PS50297">
    <property type="entry name" value="ANK_REP_REGION"/>
    <property type="match status" value="6"/>
</dbReference>
<dbReference type="Gene3D" id="1.25.40.20">
    <property type="entry name" value="Ankyrin repeat-containing domain"/>
    <property type="match status" value="3"/>
</dbReference>
<dbReference type="Pfam" id="PF12796">
    <property type="entry name" value="Ank_2"/>
    <property type="match status" value="2"/>
</dbReference>
<dbReference type="eggNOG" id="KOG4177">
    <property type="taxonomic scope" value="Eukaryota"/>
</dbReference>
<dbReference type="OMA" id="KHIAING"/>
<evidence type="ECO:0000313" key="6">
    <source>
        <dbReference type="Proteomes" id="UP000030651"/>
    </source>
</evidence>
<dbReference type="InterPro" id="IPR002110">
    <property type="entry name" value="Ankyrin_rpt"/>
</dbReference>
<gene>
    <name evidence="5" type="ORF">PFICI_01591</name>
</gene>
<dbReference type="InParanoid" id="W3XNZ3"/>
<evidence type="ECO:0000256" key="1">
    <source>
        <dbReference type="ARBA" id="ARBA00022737"/>
    </source>
</evidence>
<evidence type="ECO:0000259" key="4">
    <source>
        <dbReference type="Pfam" id="PF06985"/>
    </source>
</evidence>
<organism evidence="5 6">
    <name type="scientific">Pestalotiopsis fici (strain W106-1 / CGMCC3.15140)</name>
    <dbReference type="NCBI Taxonomy" id="1229662"/>
    <lineage>
        <taxon>Eukaryota</taxon>
        <taxon>Fungi</taxon>
        <taxon>Dikarya</taxon>
        <taxon>Ascomycota</taxon>
        <taxon>Pezizomycotina</taxon>
        <taxon>Sordariomycetes</taxon>
        <taxon>Xylariomycetidae</taxon>
        <taxon>Amphisphaeriales</taxon>
        <taxon>Sporocadaceae</taxon>
        <taxon>Pestalotiopsis</taxon>
    </lineage>
</organism>
<dbReference type="RefSeq" id="XP_007828363.1">
    <property type="nucleotide sequence ID" value="XM_007830172.1"/>
</dbReference>
<accession>W3XNZ3</accession>
<reference evidence="6" key="1">
    <citation type="journal article" date="2015" name="BMC Genomics">
        <title>Genomic and transcriptomic analysis of the endophytic fungus Pestalotiopsis fici reveals its lifestyle and high potential for synthesis of natural products.</title>
        <authorList>
            <person name="Wang X."/>
            <person name="Zhang X."/>
            <person name="Liu L."/>
            <person name="Xiang M."/>
            <person name="Wang W."/>
            <person name="Sun X."/>
            <person name="Che Y."/>
            <person name="Guo L."/>
            <person name="Liu G."/>
            <person name="Guo L."/>
            <person name="Wang C."/>
            <person name="Yin W.B."/>
            <person name="Stadler M."/>
            <person name="Zhang X."/>
            <person name="Liu X."/>
        </authorList>
    </citation>
    <scope>NUCLEOTIDE SEQUENCE [LARGE SCALE GENOMIC DNA]</scope>
    <source>
        <strain evidence="6">W106-1 / CGMCC3.15140</strain>
    </source>
</reference>
<dbReference type="Proteomes" id="UP000030651">
    <property type="component" value="Unassembled WGS sequence"/>
</dbReference>
<dbReference type="KEGG" id="pfy:PFICI_01591"/>
<feature type="domain" description="Heterokaryon incompatibility" evidence="4">
    <location>
        <begin position="83"/>
        <end position="255"/>
    </location>
</feature>
<evidence type="ECO:0000313" key="5">
    <source>
        <dbReference type="EMBL" id="ETS87763.1"/>
    </source>
</evidence>
<proteinExistence type="predicted"/>
<feature type="repeat" description="ANK" evidence="3">
    <location>
        <begin position="599"/>
        <end position="631"/>
    </location>
</feature>
<dbReference type="PROSITE" id="PS50088">
    <property type="entry name" value="ANK_REPEAT"/>
    <property type="match status" value="6"/>
</dbReference>
<dbReference type="STRING" id="1229662.W3XNZ3"/>
<dbReference type="InterPro" id="IPR010730">
    <property type="entry name" value="HET"/>
</dbReference>
<dbReference type="HOGENOM" id="CLU_004184_3_5_1"/>
<dbReference type="Pfam" id="PF06985">
    <property type="entry name" value="HET"/>
    <property type="match status" value="1"/>
</dbReference>
<feature type="repeat" description="ANK" evidence="3">
    <location>
        <begin position="532"/>
        <end position="564"/>
    </location>
</feature>
<dbReference type="OrthoDB" id="194358at2759"/>
<feature type="repeat" description="ANK" evidence="3">
    <location>
        <begin position="789"/>
        <end position="821"/>
    </location>
</feature>
<feature type="repeat" description="ANK" evidence="3">
    <location>
        <begin position="493"/>
        <end position="525"/>
    </location>
</feature>
<dbReference type="GeneID" id="19266604"/>
<name>W3XNZ3_PESFW</name>
<dbReference type="InterPro" id="IPR036770">
    <property type="entry name" value="Ankyrin_rpt-contain_sf"/>
</dbReference>
<feature type="repeat" description="ANK" evidence="3">
    <location>
        <begin position="565"/>
        <end position="597"/>
    </location>
</feature>
<keyword evidence="6" id="KW-1185">Reference proteome</keyword>
<feature type="repeat" description="ANK" evidence="3">
    <location>
        <begin position="756"/>
        <end position="788"/>
    </location>
</feature>
<evidence type="ECO:0000256" key="3">
    <source>
        <dbReference type="PROSITE-ProRule" id="PRU00023"/>
    </source>
</evidence>
<dbReference type="AlphaFoldDB" id="W3XNZ3"/>
<protein>
    <recommendedName>
        <fullName evidence="4">Heterokaryon incompatibility domain-containing protein</fullName>
    </recommendedName>
</protein>
<keyword evidence="2 3" id="KW-0040">ANK repeat</keyword>
<sequence length="862" mass="94659">MDRALVHLPPAPPNPARIALASAAASEILEPAKNAVAEDLFYRYNAIDKAKGAIRLLILKGGSGNDIKCELVHTTIDRNIIPYEAVSYTWGPEFAAESINVCGRRLPVTFHLSRILRDLRHADEDRVLWVDAVCINQQDATEKGLQVAQMKDIFRSAKCVLLCICRSTDYTDLLMDSLAKLESNLCDTQSYDSQDLNTSWRDVQKAIASQHVEPLSRHSEASLERQLKALASLQRQGLEYILNSPWFLRVWILQEVANGSSASVYCGRKYVSAATFAVSPRLLNAEIPLGQDGIVAEVLSIMPGPLRRDPFQELYPLLQRFRGSHATVECDRIFALFGICQDVHIDTRLLPDYQKSEKDVIRDTISYICRVEVANSPFDSISDFLEKLDHLDNLVLSELLFSTDHINASSLLRHRKGFVTATQELLDLASTNTMIGEGVMALLLQQHNADTVLSGWEAWDSLRFAAKNGHDALAEFMVERITDIDSLNDSLSVMKTRLFLAAENGETTLVNLLLAKGANIEGNGHYEGWNHRCASPITGAARFGHTTVVQILIDNGADTNSVGLNGVTPLLNATTGGHEDIVSLLLNKGVNLLATGHIGKHTPLQIAAKTGQEAIVRLLLAHGAPADGRSDNTLSRSNEAPLMIAARYCRPSILRMLFEAGAYATQSDLYDMMDAAANYFRRSDFSSLGCDRIKRHDQEVVVQILLEKGAKPNYTLIHRLSSTPGTIAQLLVKHIAINGESPYTIECHGRVQQRCSTTTPLIYATRAGSTHMVKLLIENGANLETGNSEGRTPLSLAAGKGDRDIVEILLDAGADAEAVDDNGQTPLSRARSTSVYGFLVERCARRKGHMLVDQKVCSGHKA</sequence>
<dbReference type="PANTHER" id="PTHR24173:SF74">
    <property type="entry name" value="ANKYRIN REPEAT DOMAIN-CONTAINING PROTEIN 16"/>
    <property type="match status" value="1"/>
</dbReference>